<protein>
    <submittedName>
        <fullName evidence="4">Heat-shock protein Hsp20</fullName>
    </submittedName>
</protein>
<comment type="similarity">
    <text evidence="1 2">Belongs to the small heat shock protein (HSP20) family.</text>
</comment>
<dbReference type="InterPro" id="IPR008978">
    <property type="entry name" value="HSP20-like_chaperone"/>
</dbReference>
<evidence type="ECO:0000313" key="5">
    <source>
        <dbReference type="Proteomes" id="UP001161389"/>
    </source>
</evidence>
<dbReference type="SUPFAM" id="SSF49764">
    <property type="entry name" value="HSP20-like chaperones"/>
    <property type="match status" value="1"/>
</dbReference>
<dbReference type="InterPro" id="IPR002068">
    <property type="entry name" value="A-crystallin/Hsp20_dom"/>
</dbReference>
<dbReference type="Pfam" id="PF00011">
    <property type="entry name" value="HSP20"/>
    <property type="match status" value="1"/>
</dbReference>
<dbReference type="InterPro" id="IPR031107">
    <property type="entry name" value="Small_HSP"/>
</dbReference>
<evidence type="ECO:0000256" key="2">
    <source>
        <dbReference type="RuleBase" id="RU003616"/>
    </source>
</evidence>
<organism evidence="4 5">
    <name type="scientific">Litoribrevibacter albus</name>
    <dbReference type="NCBI Taxonomy" id="1473156"/>
    <lineage>
        <taxon>Bacteria</taxon>
        <taxon>Pseudomonadati</taxon>
        <taxon>Pseudomonadota</taxon>
        <taxon>Gammaproteobacteria</taxon>
        <taxon>Oceanospirillales</taxon>
        <taxon>Oceanospirillaceae</taxon>
        <taxon>Litoribrevibacter</taxon>
    </lineage>
</organism>
<comment type="caution">
    <text evidence="4">The sequence shown here is derived from an EMBL/GenBank/DDBJ whole genome shotgun (WGS) entry which is preliminary data.</text>
</comment>
<dbReference type="PROSITE" id="PS01031">
    <property type="entry name" value="SHSP"/>
    <property type="match status" value="1"/>
</dbReference>
<dbReference type="EMBL" id="BSNM01000015">
    <property type="protein sequence ID" value="GLQ32042.1"/>
    <property type="molecule type" value="Genomic_DNA"/>
</dbReference>
<keyword evidence="5" id="KW-1185">Reference proteome</keyword>
<dbReference type="PANTHER" id="PTHR11527">
    <property type="entry name" value="HEAT-SHOCK PROTEIN 20 FAMILY MEMBER"/>
    <property type="match status" value="1"/>
</dbReference>
<feature type="domain" description="SHSP" evidence="3">
    <location>
        <begin position="67"/>
        <end position="179"/>
    </location>
</feature>
<accession>A0AA37SCW8</accession>
<evidence type="ECO:0000313" key="4">
    <source>
        <dbReference type="EMBL" id="GLQ32042.1"/>
    </source>
</evidence>
<proteinExistence type="inferred from homology"/>
<dbReference type="CDD" id="cd06464">
    <property type="entry name" value="ACD_sHsps-like"/>
    <property type="match status" value="1"/>
</dbReference>
<evidence type="ECO:0000259" key="3">
    <source>
        <dbReference type="PROSITE" id="PS01031"/>
    </source>
</evidence>
<reference evidence="4" key="2">
    <citation type="submission" date="2023-01" db="EMBL/GenBank/DDBJ databases">
        <title>Draft genome sequence of Litoribrevibacter albus strain NBRC 110071.</title>
        <authorList>
            <person name="Sun Q."/>
            <person name="Mori K."/>
        </authorList>
    </citation>
    <scope>NUCLEOTIDE SEQUENCE</scope>
    <source>
        <strain evidence="4">NBRC 110071</strain>
    </source>
</reference>
<reference evidence="4" key="1">
    <citation type="journal article" date="2014" name="Int. J. Syst. Evol. Microbiol.">
        <title>Complete genome sequence of Corynebacterium casei LMG S-19264T (=DSM 44701T), isolated from a smear-ripened cheese.</title>
        <authorList>
            <consortium name="US DOE Joint Genome Institute (JGI-PGF)"/>
            <person name="Walter F."/>
            <person name="Albersmeier A."/>
            <person name="Kalinowski J."/>
            <person name="Ruckert C."/>
        </authorList>
    </citation>
    <scope>NUCLEOTIDE SEQUENCE</scope>
    <source>
        <strain evidence="4">NBRC 110071</strain>
    </source>
</reference>
<sequence length="179" mass="20421">MDLKKLSPANWFKNEQEEKSISSQTASYNPVTQMHQEMDRIFDQAFRGFGFPTSRLLSQRWPELGADLAQVLRPNLDIKEGDDHFIVSVEMPGVEKSDVNIELNGHDLIISGEKKQEETKENEGYHCVERSYGSFRRLLHLPESADPETLKASFENGVLSLNVSKRIGEQNTGRKIELE</sequence>
<gene>
    <name evidence="4" type="ORF">GCM10007876_25210</name>
</gene>
<name>A0AA37SCW8_9GAMM</name>
<dbReference type="Proteomes" id="UP001161389">
    <property type="component" value="Unassembled WGS sequence"/>
</dbReference>
<evidence type="ECO:0000256" key="1">
    <source>
        <dbReference type="PROSITE-ProRule" id="PRU00285"/>
    </source>
</evidence>
<dbReference type="Gene3D" id="2.60.40.790">
    <property type="match status" value="1"/>
</dbReference>
<dbReference type="RefSeq" id="WP_284381879.1">
    <property type="nucleotide sequence ID" value="NZ_BSNM01000015.1"/>
</dbReference>
<dbReference type="AlphaFoldDB" id="A0AA37SCW8"/>